<dbReference type="Gene3D" id="3.40.630.30">
    <property type="match status" value="1"/>
</dbReference>
<dbReference type="InterPro" id="IPR016181">
    <property type="entry name" value="Acyl_CoA_acyltransferase"/>
</dbReference>
<dbReference type="PROSITE" id="PS51186">
    <property type="entry name" value="GNAT"/>
    <property type="match status" value="1"/>
</dbReference>
<dbReference type="Proteomes" id="UP001596174">
    <property type="component" value="Unassembled WGS sequence"/>
</dbReference>
<dbReference type="EC" id="2.3.-.-" evidence="2"/>
<evidence type="ECO:0000313" key="2">
    <source>
        <dbReference type="EMBL" id="MFC5909517.1"/>
    </source>
</evidence>
<dbReference type="RefSeq" id="WP_380585382.1">
    <property type="nucleotide sequence ID" value="NZ_JBHSQJ010000083.1"/>
</dbReference>
<dbReference type="GO" id="GO:0016746">
    <property type="term" value="F:acyltransferase activity"/>
    <property type="evidence" value="ECO:0007669"/>
    <property type="project" value="UniProtKB-KW"/>
</dbReference>
<keyword evidence="2" id="KW-0012">Acyltransferase</keyword>
<dbReference type="Pfam" id="PF13302">
    <property type="entry name" value="Acetyltransf_3"/>
    <property type="match status" value="1"/>
</dbReference>
<keyword evidence="2" id="KW-0808">Transferase</keyword>
<keyword evidence="3" id="KW-1185">Reference proteome</keyword>
<gene>
    <name evidence="2" type="ORF">ACFP3V_20145</name>
</gene>
<feature type="domain" description="N-acetyltransferase" evidence="1">
    <location>
        <begin position="14"/>
        <end position="176"/>
    </location>
</feature>
<evidence type="ECO:0000259" key="1">
    <source>
        <dbReference type="PROSITE" id="PS51186"/>
    </source>
</evidence>
<sequence length="176" mass="17970">MALARTALLTTARLMLQETTPAEAAVIAAGGRSVWHWTDGVPGDGVRSLAGIVGRADDVGWFLPGWGLYVVTSRESGEALGAVGFHGPPGPDGCAELGYELAPSTRGRGLGTEAVAAMCAEVLGRPGVRGLVACTACDNTASQRLLLRCGFVSDGADGPLLRFRLTPAAAEAGQLP</sequence>
<dbReference type="InterPro" id="IPR000182">
    <property type="entry name" value="GNAT_dom"/>
</dbReference>
<dbReference type="SUPFAM" id="SSF55729">
    <property type="entry name" value="Acyl-CoA N-acyltransferases (Nat)"/>
    <property type="match status" value="1"/>
</dbReference>
<dbReference type="InterPro" id="IPR051908">
    <property type="entry name" value="Ribosomal_N-acetyltransferase"/>
</dbReference>
<proteinExistence type="predicted"/>
<protein>
    <submittedName>
        <fullName evidence="2">GNAT family N-acetyltransferase</fullName>
        <ecNumber evidence="2">2.3.-.-</ecNumber>
    </submittedName>
</protein>
<dbReference type="PANTHER" id="PTHR43441">
    <property type="entry name" value="RIBOSOMAL-PROTEIN-SERINE ACETYLTRANSFERASE"/>
    <property type="match status" value="1"/>
</dbReference>
<dbReference type="EMBL" id="JBHSQJ010000083">
    <property type="protein sequence ID" value="MFC5909517.1"/>
    <property type="molecule type" value="Genomic_DNA"/>
</dbReference>
<organism evidence="2 3">
    <name type="scientific">Streptacidiphilus monticola</name>
    <dbReference type="NCBI Taxonomy" id="2161674"/>
    <lineage>
        <taxon>Bacteria</taxon>
        <taxon>Bacillati</taxon>
        <taxon>Actinomycetota</taxon>
        <taxon>Actinomycetes</taxon>
        <taxon>Kitasatosporales</taxon>
        <taxon>Streptomycetaceae</taxon>
        <taxon>Streptacidiphilus</taxon>
    </lineage>
</organism>
<evidence type="ECO:0000313" key="3">
    <source>
        <dbReference type="Proteomes" id="UP001596174"/>
    </source>
</evidence>
<name>A0ABW1G7H1_9ACTN</name>
<reference evidence="3" key="1">
    <citation type="journal article" date="2019" name="Int. J. Syst. Evol. Microbiol.">
        <title>The Global Catalogue of Microorganisms (GCM) 10K type strain sequencing project: providing services to taxonomists for standard genome sequencing and annotation.</title>
        <authorList>
            <consortium name="The Broad Institute Genomics Platform"/>
            <consortium name="The Broad Institute Genome Sequencing Center for Infectious Disease"/>
            <person name="Wu L."/>
            <person name="Ma J."/>
        </authorList>
    </citation>
    <scope>NUCLEOTIDE SEQUENCE [LARGE SCALE GENOMIC DNA]</scope>
    <source>
        <strain evidence="3">JCM 4816</strain>
    </source>
</reference>
<comment type="caution">
    <text evidence="2">The sequence shown here is derived from an EMBL/GenBank/DDBJ whole genome shotgun (WGS) entry which is preliminary data.</text>
</comment>
<accession>A0ABW1G7H1</accession>
<dbReference type="PANTHER" id="PTHR43441:SF6">
    <property type="entry name" value="N-ACETYLTRANSFERASE DOMAIN-CONTAINING PROTEIN"/>
    <property type="match status" value="1"/>
</dbReference>